<dbReference type="InterPro" id="IPR011335">
    <property type="entry name" value="Restrct_endonuc-II-like"/>
</dbReference>
<dbReference type="PANTHER" id="PTHR11070">
    <property type="entry name" value="UVRD / RECB / PCRA DNA HELICASE FAMILY MEMBER"/>
    <property type="match status" value="1"/>
</dbReference>
<evidence type="ECO:0000256" key="6">
    <source>
        <dbReference type="ARBA" id="ARBA00022806"/>
    </source>
</evidence>
<evidence type="ECO:0000256" key="2">
    <source>
        <dbReference type="ARBA" id="ARBA00022722"/>
    </source>
</evidence>
<evidence type="ECO:0000256" key="7">
    <source>
        <dbReference type="ARBA" id="ARBA00022839"/>
    </source>
</evidence>
<comment type="similarity">
    <text evidence="1">Belongs to the helicase family. UvrD subfamily.</text>
</comment>
<dbReference type="InterPro" id="IPR013986">
    <property type="entry name" value="DExx_box_DNA_helicase_dom_sf"/>
</dbReference>
<evidence type="ECO:0000256" key="9">
    <source>
        <dbReference type="ARBA" id="ARBA00023125"/>
    </source>
</evidence>
<proteinExistence type="inferred from homology"/>
<dbReference type="EC" id="5.6.2.4" evidence="13"/>
<keyword evidence="5 15" id="KW-0378">Hydrolase</keyword>
<dbReference type="InterPro" id="IPR038726">
    <property type="entry name" value="PDDEXK_AddAB-type"/>
</dbReference>
<feature type="domain" description="UvrD-like helicase C-terminal" evidence="18">
    <location>
        <begin position="377"/>
        <end position="721"/>
    </location>
</feature>
<dbReference type="InterPro" id="IPR014016">
    <property type="entry name" value="UvrD-like_ATP-bd"/>
</dbReference>
<feature type="region of interest" description="Disordered" evidence="16">
    <location>
        <begin position="850"/>
        <end position="884"/>
    </location>
</feature>
<dbReference type="InterPro" id="IPR027417">
    <property type="entry name" value="P-loop_NTPase"/>
</dbReference>
<keyword evidence="9" id="KW-0238">DNA-binding</keyword>
<keyword evidence="8 15" id="KW-0067">ATP-binding</keyword>
<dbReference type="GO" id="GO:0005829">
    <property type="term" value="C:cytosol"/>
    <property type="evidence" value="ECO:0007669"/>
    <property type="project" value="TreeGrafter"/>
</dbReference>
<evidence type="ECO:0000256" key="3">
    <source>
        <dbReference type="ARBA" id="ARBA00022741"/>
    </source>
</evidence>
<evidence type="ECO:0000256" key="10">
    <source>
        <dbReference type="ARBA" id="ARBA00023204"/>
    </source>
</evidence>
<dbReference type="RefSeq" id="WP_146900212.1">
    <property type="nucleotide sequence ID" value="NZ_BAAARM010000001.1"/>
</dbReference>
<name>A0A512D971_9CELL</name>
<dbReference type="CDD" id="cd17932">
    <property type="entry name" value="DEXQc_UvrD"/>
    <property type="match status" value="1"/>
</dbReference>
<keyword evidence="7" id="KW-0269">Exonuclease</keyword>
<evidence type="ECO:0000256" key="14">
    <source>
        <dbReference type="ARBA" id="ARBA00048988"/>
    </source>
</evidence>
<comment type="catalytic activity">
    <reaction evidence="14">
        <text>ATP + H2O = ADP + phosphate + H(+)</text>
        <dbReference type="Rhea" id="RHEA:13065"/>
        <dbReference type="ChEBI" id="CHEBI:15377"/>
        <dbReference type="ChEBI" id="CHEBI:15378"/>
        <dbReference type="ChEBI" id="CHEBI:30616"/>
        <dbReference type="ChEBI" id="CHEBI:43474"/>
        <dbReference type="ChEBI" id="CHEBI:456216"/>
        <dbReference type="EC" id="5.6.2.4"/>
    </reaction>
</comment>
<evidence type="ECO:0000256" key="15">
    <source>
        <dbReference type="PROSITE-ProRule" id="PRU00560"/>
    </source>
</evidence>
<dbReference type="Gene3D" id="1.10.10.160">
    <property type="match status" value="1"/>
</dbReference>
<dbReference type="Gene3D" id="3.40.50.300">
    <property type="entry name" value="P-loop containing nucleotide triphosphate hydrolases"/>
    <property type="match status" value="4"/>
</dbReference>
<evidence type="ECO:0000256" key="8">
    <source>
        <dbReference type="ARBA" id="ARBA00022840"/>
    </source>
</evidence>
<evidence type="ECO:0000256" key="5">
    <source>
        <dbReference type="ARBA" id="ARBA00022801"/>
    </source>
</evidence>
<feature type="domain" description="UvrD-like helicase ATP-binding" evidence="17">
    <location>
        <begin position="16"/>
        <end position="376"/>
    </location>
</feature>
<dbReference type="Pfam" id="PF00580">
    <property type="entry name" value="UvrD-helicase"/>
    <property type="match status" value="1"/>
</dbReference>
<dbReference type="Gene3D" id="1.10.486.10">
    <property type="entry name" value="PCRA, domain 4"/>
    <property type="match status" value="1"/>
</dbReference>
<evidence type="ECO:0000256" key="16">
    <source>
        <dbReference type="SAM" id="MobiDB-lite"/>
    </source>
</evidence>
<evidence type="ECO:0000256" key="11">
    <source>
        <dbReference type="ARBA" id="ARBA00023235"/>
    </source>
</evidence>
<keyword evidence="6 15" id="KW-0347">Helicase</keyword>
<keyword evidence="10" id="KW-0234">DNA repair</keyword>
<dbReference type="GO" id="GO:0003677">
    <property type="term" value="F:DNA binding"/>
    <property type="evidence" value="ECO:0007669"/>
    <property type="project" value="UniProtKB-KW"/>
</dbReference>
<dbReference type="InterPro" id="IPR011604">
    <property type="entry name" value="PDDEXK-like_dom_sf"/>
</dbReference>
<feature type="compositionally biased region" description="Low complexity" evidence="16">
    <location>
        <begin position="403"/>
        <end position="414"/>
    </location>
</feature>
<sequence length="1147" mass="121288">MSGLSAVAIARLLGRDEPTPEQVRIIEAPLEPMLVVAGAGSGKTETMAARVVWLIANGLVAPHEVLGLTFTRKAAGELGDRVRLRLRRLLRAMPEAGIPLPPTFAAGGAGPGSTPTPAGAGAGAGGGLDLARPTVSTYNSYAASLVTDHALRLGIEPSSSLLGEAGQWQLAHEVVDSWAGDLDTDAATSTLVNAVLSLSGALSEHLLDPADARREMEHLVERILEVPDAAPRKGPYADVEKLVRSLGERARVLEVVEAYRRRKRAADAIDFGDQVAIAARLAREVPAVGEIERARFRVVLLDEYQDTSHAQLELLSCLFGGGHPVTAVGDPHQSIYGWRGASAGGLERFPERFPTTVGDRTAPAPVRYLSTSWRNDHAVLDAANHVAGPLRAAGRTGARGDDPTGSPTGSPTGTVAVPRLEAAPRAGRGTVVATYPATVEEEAAAVAGFVLQHWRPAGRGPGGSRVTAAVLCRKRSQFDALEVALRAAGLPVEVVGLGGLLHTPEVVDLVSVLRAAHDPSRGDALVRLLTGARVRLGIADMHALAQWAAELAGAHDARARRGVRAGAAEDDAPVVEGDVVDDRSIVDALDDLPPRGWRSRTGRTLTPDAHDRLERLASLLRVLRSHTYLSLPELVAEAERLLGLDIEVAARPGTSHGRARAHLDAFRDVAVQFSDGADTPTLGAFLAWLGAAEAQEDGLDRPVTEPDPDAVQVITIHGAKGLEWDVVAVAGLADGVLPATATSGKDGPVDSGWLTGLGVLPYPLRGDAAELPDFPVEQAGHKELEALRREFRRDVGAHLVAEERRLAYVALTRARSALLLSGSWWRDRKDPQPPSLFLGELVRAGLVTTDDWAPEPADGQANPRTAEPVSHPWPSDPFGTGPRRAHVGAAAAAVRTAMGALEEPDGATGGRTAPATGLALGLEVPLARTAELLLAERDRLRDPSVDVPLPAHLSASALVRLAADRDAFAEALRRPVPLEPSVQARRGTEFHAWVERYYGAASLVDVDALPGADDDSVAVDADQAALRQAFLATPWAALRPRAVEVDIETPVAGYVLRCRVDAVFDLPDGRVVVVDWKTGRPPADDAAARAREVQLAVYRLAWARWSGTPVDRVDAAFCYVGAGVTVTPRRLLDESEIEALLDEAAAG</sequence>
<dbReference type="Pfam" id="PF12705">
    <property type="entry name" value="PDDEXK_1"/>
    <property type="match status" value="1"/>
</dbReference>
<dbReference type="PANTHER" id="PTHR11070:SF55">
    <property type="entry name" value="DNA 3'-5' HELICASE"/>
    <property type="match status" value="1"/>
</dbReference>
<dbReference type="OrthoDB" id="4812256at2"/>
<comment type="catalytic activity">
    <reaction evidence="12">
        <text>Couples ATP hydrolysis with the unwinding of duplex DNA by translocating in the 3'-5' direction.</text>
        <dbReference type="EC" id="5.6.2.4"/>
    </reaction>
</comment>
<gene>
    <name evidence="19" type="ORF">CAE01nite_07590</name>
</gene>
<dbReference type="InterPro" id="IPR014017">
    <property type="entry name" value="DNA_helicase_UvrD-like_C"/>
</dbReference>
<evidence type="ECO:0000313" key="19">
    <source>
        <dbReference type="EMBL" id="GEO33034.1"/>
    </source>
</evidence>
<dbReference type="SUPFAM" id="SSF52540">
    <property type="entry name" value="P-loop containing nucleoside triphosphate hydrolases"/>
    <property type="match status" value="1"/>
</dbReference>
<dbReference type="GO" id="GO:0033202">
    <property type="term" value="C:DNA helicase complex"/>
    <property type="evidence" value="ECO:0007669"/>
    <property type="project" value="TreeGrafter"/>
</dbReference>
<evidence type="ECO:0000256" key="1">
    <source>
        <dbReference type="ARBA" id="ARBA00009922"/>
    </source>
</evidence>
<dbReference type="PROSITE" id="PS51217">
    <property type="entry name" value="UVRD_HELICASE_CTER"/>
    <property type="match status" value="1"/>
</dbReference>
<feature type="binding site" evidence="15">
    <location>
        <begin position="37"/>
        <end position="44"/>
    </location>
    <ligand>
        <name>ATP</name>
        <dbReference type="ChEBI" id="CHEBI:30616"/>
    </ligand>
</feature>
<keyword evidence="20" id="KW-1185">Reference proteome</keyword>
<evidence type="ECO:0000259" key="17">
    <source>
        <dbReference type="PROSITE" id="PS51198"/>
    </source>
</evidence>
<dbReference type="PROSITE" id="PS51198">
    <property type="entry name" value="UVRD_HELICASE_ATP_BIND"/>
    <property type="match status" value="1"/>
</dbReference>
<dbReference type="EMBL" id="BJYY01000002">
    <property type="protein sequence ID" value="GEO33034.1"/>
    <property type="molecule type" value="Genomic_DNA"/>
</dbReference>
<dbReference type="Proteomes" id="UP000321181">
    <property type="component" value="Unassembled WGS sequence"/>
</dbReference>
<dbReference type="GO" id="GO:0004527">
    <property type="term" value="F:exonuclease activity"/>
    <property type="evidence" value="ECO:0007669"/>
    <property type="project" value="UniProtKB-KW"/>
</dbReference>
<evidence type="ECO:0000256" key="13">
    <source>
        <dbReference type="ARBA" id="ARBA00034808"/>
    </source>
</evidence>
<dbReference type="AlphaFoldDB" id="A0A512D971"/>
<evidence type="ECO:0000259" key="18">
    <source>
        <dbReference type="PROSITE" id="PS51217"/>
    </source>
</evidence>
<protein>
    <recommendedName>
        <fullName evidence="13">DNA 3'-5' helicase</fullName>
        <ecNumber evidence="13">5.6.2.4</ecNumber>
    </recommendedName>
</protein>
<dbReference type="SUPFAM" id="SSF52980">
    <property type="entry name" value="Restriction endonuclease-like"/>
    <property type="match status" value="1"/>
</dbReference>
<organism evidence="19 20">
    <name type="scientific">Cellulomonas aerilata</name>
    <dbReference type="NCBI Taxonomy" id="515326"/>
    <lineage>
        <taxon>Bacteria</taxon>
        <taxon>Bacillati</taxon>
        <taxon>Actinomycetota</taxon>
        <taxon>Actinomycetes</taxon>
        <taxon>Micrococcales</taxon>
        <taxon>Cellulomonadaceae</taxon>
        <taxon>Cellulomonas</taxon>
    </lineage>
</organism>
<dbReference type="GO" id="GO:0005524">
    <property type="term" value="F:ATP binding"/>
    <property type="evidence" value="ECO:0007669"/>
    <property type="project" value="UniProtKB-UniRule"/>
</dbReference>
<evidence type="ECO:0000256" key="12">
    <source>
        <dbReference type="ARBA" id="ARBA00034617"/>
    </source>
</evidence>
<dbReference type="GO" id="GO:0043138">
    <property type="term" value="F:3'-5' DNA helicase activity"/>
    <property type="evidence" value="ECO:0007669"/>
    <property type="project" value="UniProtKB-EC"/>
</dbReference>
<dbReference type="Gene3D" id="3.90.320.10">
    <property type="match status" value="1"/>
</dbReference>
<evidence type="ECO:0000313" key="20">
    <source>
        <dbReference type="Proteomes" id="UP000321181"/>
    </source>
</evidence>
<keyword evidence="2" id="KW-0540">Nuclease</keyword>
<dbReference type="InterPro" id="IPR000212">
    <property type="entry name" value="DNA_helicase_UvrD/REP"/>
</dbReference>
<reference evidence="19 20" key="1">
    <citation type="submission" date="2019-07" db="EMBL/GenBank/DDBJ databases">
        <title>Whole genome shotgun sequence of Cellulomonas aerilata NBRC 106308.</title>
        <authorList>
            <person name="Hosoyama A."/>
            <person name="Uohara A."/>
            <person name="Ohji S."/>
            <person name="Ichikawa N."/>
        </authorList>
    </citation>
    <scope>NUCLEOTIDE SEQUENCE [LARGE SCALE GENOMIC DNA]</scope>
    <source>
        <strain evidence="19 20">NBRC 106308</strain>
    </source>
</reference>
<accession>A0A512D971</accession>
<feature type="region of interest" description="Disordered" evidence="16">
    <location>
        <begin position="392"/>
        <end position="416"/>
    </location>
</feature>
<dbReference type="Pfam" id="PF13361">
    <property type="entry name" value="UvrD_C"/>
    <property type="match status" value="1"/>
</dbReference>
<evidence type="ECO:0000256" key="4">
    <source>
        <dbReference type="ARBA" id="ARBA00022763"/>
    </source>
</evidence>
<feature type="region of interest" description="Disordered" evidence="16">
    <location>
        <begin position="105"/>
        <end position="124"/>
    </location>
</feature>
<keyword evidence="4" id="KW-0227">DNA damage</keyword>
<comment type="caution">
    <text evidence="19">The sequence shown here is derived from an EMBL/GenBank/DDBJ whole genome shotgun (WGS) entry which is preliminary data.</text>
</comment>
<keyword evidence="3 15" id="KW-0547">Nucleotide-binding</keyword>
<keyword evidence="11" id="KW-0413">Isomerase</keyword>
<dbReference type="GO" id="GO:0000725">
    <property type="term" value="P:recombinational repair"/>
    <property type="evidence" value="ECO:0007669"/>
    <property type="project" value="TreeGrafter"/>
</dbReference>